<dbReference type="SUPFAM" id="SSF46689">
    <property type="entry name" value="Homeodomain-like"/>
    <property type="match status" value="1"/>
</dbReference>
<dbReference type="PANTHER" id="PTHR43479:SF7">
    <property type="entry name" value="TETR-FAMILY TRANSCRIPTIONAL REGULATOR"/>
    <property type="match status" value="1"/>
</dbReference>
<evidence type="ECO:0000313" key="5">
    <source>
        <dbReference type="Proteomes" id="UP000309673"/>
    </source>
</evidence>
<name>A0A4U0FFZ7_9BACL</name>
<dbReference type="GO" id="GO:0003677">
    <property type="term" value="F:DNA binding"/>
    <property type="evidence" value="ECO:0007669"/>
    <property type="project" value="UniProtKB-UniRule"/>
</dbReference>
<evidence type="ECO:0000256" key="2">
    <source>
        <dbReference type="PROSITE-ProRule" id="PRU00335"/>
    </source>
</evidence>
<dbReference type="InterPro" id="IPR001647">
    <property type="entry name" value="HTH_TetR"/>
</dbReference>
<dbReference type="RefSeq" id="WP_136775624.1">
    <property type="nucleotide sequence ID" value="NZ_SUPK01000001.1"/>
</dbReference>
<evidence type="ECO:0000313" key="4">
    <source>
        <dbReference type="EMBL" id="TJY43903.1"/>
    </source>
</evidence>
<dbReference type="Pfam" id="PF14278">
    <property type="entry name" value="TetR_C_8"/>
    <property type="match status" value="1"/>
</dbReference>
<dbReference type="InterPro" id="IPR050624">
    <property type="entry name" value="HTH-type_Tx_Regulator"/>
</dbReference>
<dbReference type="InterPro" id="IPR039532">
    <property type="entry name" value="TetR_C_Firmicutes"/>
</dbReference>
<proteinExistence type="predicted"/>
<gene>
    <name evidence="4" type="ORF">E5161_00395</name>
</gene>
<evidence type="ECO:0000256" key="1">
    <source>
        <dbReference type="ARBA" id="ARBA00023125"/>
    </source>
</evidence>
<keyword evidence="5" id="KW-1185">Reference proteome</keyword>
<dbReference type="Gene3D" id="1.10.357.10">
    <property type="entry name" value="Tetracycline Repressor, domain 2"/>
    <property type="match status" value="1"/>
</dbReference>
<comment type="caution">
    <text evidence="4">The sequence shown here is derived from an EMBL/GenBank/DDBJ whole genome shotgun (WGS) entry which is preliminary data.</text>
</comment>
<sequence length="185" mass="21824">MNKAIDPRVARTRRLLMDTLTELIVEEGYDAITIREIVRKAGVNRSTFYLHFRDKQDILTHMQEDILNGLAHSLNYPTYTYKSALQDYQSSKMPIKSHMAMFEHIQKHASLYRTMLIEREFRERVTQVIRTEVLRFRDSVWEAAFMSNGAVGVILYWLENGMKETITDMSLWLTRVILFPLGKFE</sequence>
<keyword evidence="1 2" id="KW-0238">DNA-binding</keyword>
<dbReference type="PANTHER" id="PTHR43479">
    <property type="entry name" value="ACREF/ENVCD OPERON REPRESSOR-RELATED"/>
    <property type="match status" value="1"/>
</dbReference>
<dbReference type="Proteomes" id="UP000309673">
    <property type="component" value="Unassembled WGS sequence"/>
</dbReference>
<reference evidence="4 5" key="1">
    <citation type="submission" date="2019-04" db="EMBL/GenBank/DDBJ databases">
        <title>Cohnella sp. nov., isolated from soil.</title>
        <authorList>
            <person name="Kim W."/>
        </authorList>
    </citation>
    <scope>NUCLEOTIDE SEQUENCE [LARGE SCALE GENOMIC DNA]</scope>
    <source>
        <strain evidence="4 5">CAU 1483</strain>
    </source>
</reference>
<dbReference type="PROSITE" id="PS50977">
    <property type="entry name" value="HTH_TETR_2"/>
    <property type="match status" value="1"/>
</dbReference>
<dbReference type="OrthoDB" id="9810250at2"/>
<accession>A0A4U0FFZ7</accession>
<dbReference type="InterPro" id="IPR009057">
    <property type="entry name" value="Homeodomain-like_sf"/>
</dbReference>
<dbReference type="AlphaFoldDB" id="A0A4U0FFZ7"/>
<feature type="domain" description="HTH tetR-type" evidence="3">
    <location>
        <begin position="10"/>
        <end position="70"/>
    </location>
</feature>
<dbReference type="PRINTS" id="PR00455">
    <property type="entry name" value="HTHTETR"/>
</dbReference>
<protein>
    <submittedName>
        <fullName evidence="4">TetR/AcrR family transcriptional regulator</fullName>
    </submittedName>
</protein>
<feature type="DNA-binding region" description="H-T-H motif" evidence="2">
    <location>
        <begin position="33"/>
        <end position="52"/>
    </location>
</feature>
<organism evidence="4 5">
    <name type="scientific">Cohnella pontilimi</name>
    <dbReference type="NCBI Taxonomy" id="2564100"/>
    <lineage>
        <taxon>Bacteria</taxon>
        <taxon>Bacillati</taxon>
        <taxon>Bacillota</taxon>
        <taxon>Bacilli</taxon>
        <taxon>Bacillales</taxon>
        <taxon>Paenibacillaceae</taxon>
        <taxon>Cohnella</taxon>
    </lineage>
</organism>
<evidence type="ECO:0000259" key="3">
    <source>
        <dbReference type="PROSITE" id="PS50977"/>
    </source>
</evidence>
<dbReference type="Pfam" id="PF00440">
    <property type="entry name" value="TetR_N"/>
    <property type="match status" value="1"/>
</dbReference>
<dbReference type="EMBL" id="SUPK01000001">
    <property type="protein sequence ID" value="TJY43903.1"/>
    <property type="molecule type" value="Genomic_DNA"/>
</dbReference>